<keyword evidence="2" id="KW-0547">Nucleotide-binding</keyword>
<dbReference type="GO" id="GO:0016887">
    <property type="term" value="F:ATP hydrolysis activity"/>
    <property type="evidence" value="ECO:0000318"/>
    <property type="project" value="GO_Central"/>
</dbReference>
<name>A0A2K3DGH9_CHLRE</name>
<evidence type="ECO:0000256" key="1">
    <source>
        <dbReference type="ARBA" id="ARBA00010322"/>
    </source>
</evidence>
<dbReference type="SUPFAM" id="SSF52540">
    <property type="entry name" value="P-loop containing nucleoside triphosphate hydrolases"/>
    <property type="match status" value="1"/>
</dbReference>
<dbReference type="Gene3D" id="3.40.50.300">
    <property type="entry name" value="P-loop containing nucleotide triphosphate hydrolases"/>
    <property type="match status" value="1"/>
</dbReference>
<keyword evidence="6" id="KW-1185">Reference proteome</keyword>
<feature type="region of interest" description="Disordered" evidence="4">
    <location>
        <begin position="65"/>
        <end position="92"/>
    </location>
</feature>
<dbReference type="PANTHER" id="PTHR12169:SF6">
    <property type="entry name" value="AFG1-LIKE ATPASE"/>
    <property type="match status" value="1"/>
</dbReference>
<dbReference type="EMBL" id="CM008969">
    <property type="protein sequence ID" value="PNW79632.1"/>
    <property type="molecule type" value="Genomic_DNA"/>
</dbReference>
<feature type="compositionally biased region" description="Basic and acidic residues" evidence="4">
    <location>
        <begin position="162"/>
        <end position="178"/>
    </location>
</feature>
<sequence>MLSRAQSLRLWASPLAGAATSQRQGLAGLLAAPGLPDPAAAGHPSPTPALSPAFSLSPSPFAPYSSHAAASSLSNNTDSNSSASSSSSNPVQHKYQALLADGTLKPDEQQAALVQRLGRLYDEVVDYRRRMDGHAAATTEYQARRLQRLQQLLAAEEAEEATQGRERQAQPDHPERCRTAAASGAATGAAAAAATPSSLATSAAAGGDSSIVGWLKATVASFVPGSSTGASSSSSGIGSGSSSGAAAASARERARRAAVAREERLQREMGPPPVAPTPPRGLYVWGSVGSGKSMLVSLFYQALQEGGGLGALRWMHFNALMLEVHARLHALDTARWKAAAERDAAAAARLAAANEQSGALSAAAASAAVAAGEKGDAGVGSDGGGGGGGGGGGVRSHLAVAAAAALRERAAALGDDEDEEDLEDEGAEAEGAAVAAAVAAGEVGEVPLTRQGVLRQWDPRRDPEVRRQREARAAMLAVRRHMRLARLGRNDPRSLAAANAQQLTRMAAALIRGRAGDPLSGWAEAAAAEAAAARSGGGGGGGGGGAAAPIASALFFDEVQVTDVFSAVALKGLVEALTAAGCVLVGSSNRAPQHLPRHGLHEAMWGHFVDTLQQRCEVVELSSPADYRRVLLEQGRAAIAAAAATAAGPSSSSPGDGVITAATAAAAAAAATAAAIWPPVCRSYLHPAGPGATAEMERLWSAFAGATAAPAGATAAGATAAGAEAGGMLDIPVLFGRRLGVRRASPCGGGAWFDFAELCAAPLGPADYTAVAGRFHTVFVEGVPAMSMQVRDQARRFITLIDELYNAKCVLVASAQVPPEQLFVGAEGEEPILDVEGLQFETAAEDARLRRDVMSAGAVAPVAVGPAALAAAAGVLGGAEERFAFRRAVSRLLEMQSPAYIRAAVRLRQGAQAAQAAQGALGQQGQQGQGLVWQQAQPGAQAAQRQKLAT</sequence>
<dbReference type="FunCoup" id="A0A2K3DGH9">
    <property type="interactions" value="26"/>
</dbReference>
<accession>A0A2K3DGH9</accession>
<feature type="compositionally biased region" description="Low complexity" evidence="4">
    <location>
        <begin position="225"/>
        <end position="249"/>
    </location>
</feature>
<dbReference type="ExpressionAtlas" id="A0A2K3DGH9">
    <property type="expression patterns" value="baseline and differential"/>
</dbReference>
<dbReference type="KEGG" id="cre:CHLRE_08g360850v5"/>
<dbReference type="InterPro" id="IPR005654">
    <property type="entry name" value="ATPase_AFG1-like"/>
</dbReference>
<feature type="region of interest" description="Disordered" evidence="4">
    <location>
        <begin position="225"/>
        <end position="278"/>
    </location>
</feature>
<dbReference type="Proteomes" id="UP000006906">
    <property type="component" value="Chromosome 8"/>
</dbReference>
<organism evidence="5 6">
    <name type="scientific">Chlamydomonas reinhardtii</name>
    <name type="common">Chlamydomonas smithii</name>
    <dbReference type="NCBI Taxonomy" id="3055"/>
    <lineage>
        <taxon>Eukaryota</taxon>
        <taxon>Viridiplantae</taxon>
        <taxon>Chlorophyta</taxon>
        <taxon>core chlorophytes</taxon>
        <taxon>Chlorophyceae</taxon>
        <taxon>CS clade</taxon>
        <taxon>Chlamydomonadales</taxon>
        <taxon>Chlamydomonadaceae</taxon>
        <taxon>Chlamydomonas</taxon>
    </lineage>
</organism>
<evidence type="ECO:0008006" key="7">
    <source>
        <dbReference type="Google" id="ProtNLM"/>
    </source>
</evidence>
<dbReference type="InterPro" id="IPR027417">
    <property type="entry name" value="P-loop_NTPase"/>
</dbReference>
<evidence type="ECO:0000256" key="2">
    <source>
        <dbReference type="ARBA" id="ARBA00022741"/>
    </source>
</evidence>
<keyword evidence="3" id="KW-0067">ATP-binding</keyword>
<evidence type="ECO:0000256" key="3">
    <source>
        <dbReference type="ARBA" id="ARBA00022840"/>
    </source>
</evidence>
<dbReference type="Gramene" id="PNW79632">
    <property type="protein sequence ID" value="PNW79632"/>
    <property type="gene ID" value="CHLRE_08g360850v5"/>
</dbReference>
<evidence type="ECO:0000256" key="4">
    <source>
        <dbReference type="SAM" id="MobiDB-lite"/>
    </source>
</evidence>
<protein>
    <recommendedName>
        <fullName evidence="7">Lactation elevated 1</fullName>
    </recommendedName>
</protein>
<dbReference type="PANTHER" id="PTHR12169">
    <property type="entry name" value="ATPASE N2B"/>
    <property type="match status" value="1"/>
</dbReference>
<dbReference type="GO" id="GO:0005739">
    <property type="term" value="C:mitochondrion"/>
    <property type="evidence" value="ECO:0000318"/>
    <property type="project" value="GO_Central"/>
</dbReference>
<dbReference type="GO" id="GO:0005524">
    <property type="term" value="F:ATP binding"/>
    <property type="evidence" value="ECO:0007669"/>
    <property type="project" value="UniProtKB-KW"/>
</dbReference>
<gene>
    <name evidence="5" type="ORF">CHLRE_08g360850v5</name>
</gene>
<dbReference type="OrthoDB" id="548867at2759"/>
<dbReference type="GO" id="GO:0005737">
    <property type="term" value="C:cytoplasm"/>
    <property type="evidence" value="ECO:0000318"/>
    <property type="project" value="GO_Central"/>
</dbReference>
<dbReference type="Pfam" id="PF03969">
    <property type="entry name" value="AFG1_ATPase"/>
    <property type="match status" value="3"/>
</dbReference>
<comment type="similarity">
    <text evidence="1">Belongs to the AFG1 ATPase family.</text>
</comment>
<dbReference type="RefSeq" id="XP_042921813.1">
    <property type="nucleotide sequence ID" value="XM_043064812.1"/>
</dbReference>
<feature type="region of interest" description="Disordered" evidence="4">
    <location>
        <begin position="156"/>
        <end position="183"/>
    </location>
</feature>
<dbReference type="AlphaFoldDB" id="A0A2K3DGH9"/>
<evidence type="ECO:0000313" key="6">
    <source>
        <dbReference type="Proteomes" id="UP000006906"/>
    </source>
</evidence>
<dbReference type="GeneID" id="5721580"/>
<feature type="compositionally biased region" description="Low complexity" evidence="4">
    <location>
        <begin position="65"/>
        <end position="89"/>
    </location>
</feature>
<evidence type="ECO:0000313" key="5">
    <source>
        <dbReference type="EMBL" id="PNW79632.1"/>
    </source>
</evidence>
<proteinExistence type="inferred from homology"/>
<dbReference type="InParanoid" id="A0A2K3DGH9"/>
<reference evidence="5 6" key="1">
    <citation type="journal article" date="2007" name="Science">
        <title>The Chlamydomonas genome reveals the evolution of key animal and plant functions.</title>
        <authorList>
            <person name="Merchant S.S."/>
            <person name="Prochnik S.E."/>
            <person name="Vallon O."/>
            <person name="Harris E.H."/>
            <person name="Karpowicz S.J."/>
            <person name="Witman G.B."/>
            <person name="Terry A."/>
            <person name="Salamov A."/>
            <person name="Fritz-Laylin L.K."/>
            <person name="Marechal-Drouard L."/>
            <person name="Marshall W.F."/>
            <person name="Qu L.H."/>
            <person name="Nelson D.R."/>
            <person name="Sanderfoot A.A."/>
            <person name="Spalding M.H."/>
            <person name="Kapitonov V.V."/>
            <person name="Ren Q."/>
            <person name="Ferris P."/>
            <person name="Lindquist E."/>
            <person name="Shapiro H."/>
            <person name="Lucas S.M."/>
            <person name="Grimwood J."/>
            <person name="Schmutz J."/>
            <person name="Cardol P."/>
            <person name="Cerutti H."/>
            <person name="Chanfreau G."/>
            <person name="Chen C.L."/>
            <person name="Cognat V."/>
            <person name="Croft M.T."/>
            <person name="Dent R."/>
            <person name="Dutcher S."/>
            <person name="Fernandez E."/>
            <person name="Fukuzawa H."/>
            <person name="Gonzalez-Ballester D."/>
            <person name="Gonzalez-Halphen D."/>
            <person name="Hallmann A."/>
            <person name="Hanikenne M."/>
            <person name="Hippler M."/>
            <person name="Inwood W."/>
            <person name="Jabbari K."/>
            <person name="Kalanon M."/>
            <person name="Kuras R."/>
            <person name="Lefebvre P.A."/>
            <person name="Lemaire S.D."/>
            <person name="Lobanov A.V."/>
            <person name="Lohr M."/>
            <person name="Manuell A."/>
            <person name="Meier I."/>
            <person name="Mets L."/>
            <person name="Mittag M."/>
            <person name="Mittelmeier T."/>
            <person name="Moroney J.V."/>
            <person name="Moseley J."/>
            <person name="Napoli C."/>
            <person name="Nedelcu A.M."/>
            <person name="Niyogi K."/>
            <person name="Novoselov S.V."/>
            <person name="Paulsen I.T."/>
            <person name="Pazour G."/>
            <person name="Purton S."/>
            <person name="Ral J.P."/>
            <person name="Riano-Pachon D.M."/>
            <person name="Riekhof W."/>
            <person name="Rymarquis L."/>
            <person name="Schroda M."/>
            <person name="Stern D."/>
            <person name="Umen J."/>
            <person name="Willows R."/>
            <person name="Wilson N."/>
            <person name="Zimmer S.L."/>
            <person name="Allmer J."/>
            <person name="Balk J."/>
            <person name="Bisova K."/>
            <person name="Chen C.J."/>
            <person name="Elias M."/>
            <person name="Gendler K."/>
            <person name="Hauser C."/>
            <person name="Lamb M.R."/>
            <person name="Ledford H."/>
            <person name="Long J.C."/>
            <person name="Minagawa J."/>
            <person name="Page M.D."/>
            <person name="Pan J."/>
            <person name="Pootakham W."/>
            <person name="Roje S."/>
            <person name="Rose A."/>
            <person name="Stahlberg E."/>
            <person name="Terauchi A.M."/>
            <person name="Yang P."/>
            <person name="Ball S."/>
            <person name="Bowler C."/>
            <person name="Dieckmann C.L."/>
            <person name="Gladyshev V.N."/>
            <person name="Green P."/>
            <person name="Jorgensen R."/>
            <person name="Mayfield S."/>
            <person name="Mueller-Roeber B."/>
            <person name="Rajamani S."/>
            <person name="Sayre R.T."/>
            <person name="Brokstein P."/>
            <person name="Dubchak I."/>
            <person name="Goodstein D."/>
            <person name="Hornick L."/>
            <person name="Huang Y.W."/>
            <person name="Jhaveri J."/>
            <person name="Luo Y."/>
            <person name="Martinez D."/>
            <person name="Ngau W.C."/>
            <person name="Otillar B."/>
            <person name="Poliakov A."/>
            <person name="Porter A."/>
            <person name="Szajkowski L."/>
            <person name="Werner G."/>
            <person name="Zhou K."/>
            <person name="Grigoriev I.V."/>
            <person name="Rokhsar D.S."/>
            <person name="Grossman A.R."/>
        </authorList>
    </citation>
    <scope>NUCLEOTIDE SEQUENCE [LARGE SCALE GENOMIC DNA]</scope>
    <source>
        <strain evidence="6">CC-503</strain>
    </source>
</reference>